<name>A0A9N7V1L4_PLEPL</name>
<protein>
    <submittedName>
        <fullName evidence="3">Uncharacterized protein</fullName>
    </submittedName>
</protein>
<dbReference type="AlphaFoldDB" id="A0A9N7V1L4"/>
<feature type="chain" id="PRO_5040353785" evidence="2">
    <location>
        <begin position="21"/>
        <end position="282"/>
    </location>
</feature>
<evidence type="ECO:0000313" key="4">
    <source>
        <dbReference type="Proteomes" id="UP001153269"/>
    </source>
</evidence>
<feature type="signal peptide" evidence="2">
    <location>
        <begin position="1"/>
        <end position="20"/>
    </location>
</feature>
<evidence type="ECO:0000256" key="1">
    <source>
        <dbReference type="SAM" id="MobiDB-lite"/>
    </source>
</evidence>
<dbReference type="EMBL" id="CADEAL010003190">
    <property type="protein sequence ID" value="CAB1443764.1"/>
    <property type="molecule type" value="Genomic_DNA"/>
</dbReference>
<proteinExistence type="predicted"/>
<feature type="region of interest" description="Disordered" evidence="1">
    <location>
        <begin position="211"/>
        <end position="260"/>
    </location>
</feature>
<evidence type="ECO:0000256" key="2">
    <source>
        <dbReference type="SAM" id="SignalP"/>
    </source>
</evidence>
<sequence length="282" mass="31799">MAPLLATAFKVLHCDLFALGYDMTQQSKTPQPPSISHPRGSQRPTTWEVNSSLLVNRGRWTLAAFHRPTTDLHTEDLQLSGVRSAVRDQSWNPQPPPRLCPASPRVKAVLTAERRYEEETGCTTKAGERENAKCVGKLALSFTTGKLVWGKKTGTAQNAERGGPEDSHSNVITFRMRRAKEYTTLIRLQMHFGQLGWHCVRGGSRKLLTRGVQSGGKRQRRRWREKGRRMKRRRKPDVISHSAAEYQSVPGKPLSQPINPHVYRQTKMDGNRGGENACRRGD</sequence>
<organism evidence="3 4">
    <name type="scientific">Pleuronectes platessa</name>
    <name type="common">European plaice</name>
    <dbReference type="NCBI Taxonomy" id="8262"/>
    <lineage>
        <taxon>Eukaryota</taxon>
        <taxon>Metazoa</taxon>
        <taxon>Chordata</taxon>
        <taxon>Craniata</taxon>
        <taxon>Vertebrata</taxon>
        <taxon>Euteleostomi</taxon>
        <taxon>Actinopterygii</taxon>
        <taxon>Neopterygii</taxon>
        <taxon>Teleostei</taxon>
        <taxon>Neoteleostei</taxon>
        <taxon>Acanthomorphata</taxon>
        <taxon>Carangaria</taxon>
        <taxon>Pleuronectiformes</taxon>
        <taxon>Pleuronectoidei</taxon>
        <taxon>Pleuronectidae</taxon>
        <taxon>Pleuronectes</taxon>
    </lineage>
</organism>
<feature type="region of interest" description="Disordered" evidence="1">
    <location>
        <begin position="26"/>
        <end position="46"/>
    </location>
</feature>
<gene>
    <name evidence="3" type="ORF">PLEPLA_LOCUS31480</name>
</gene>
<comment type="caution">
    <text evidence="3">The sequence shown here is derived from an EMBL/GenBank/DDBJ whole genome shotgun (WGS) entry which is preliminary data.</text>
</comment>
<keyword evidence="4" id="KW-1185">Reference proteome</keyword>
<dbReference type="Proteomes" id="UP001153269">
    <property type="component" value="Unassembled WGS sequence"/>
</dbReference>
<evidence type="ECO:0000313" key="3">
    <source>
        <dbReference type="EMBL" id="CAB1443764.1"/>
    </source>
</evidence>
<reference evidence="3" key="1">
    <citation type="submission" date="2020-03" db="EMBL/GenBank/DDBJ databases">
        <authorList>
            <person name="Weist P."/>
        </authorList>
    </citation>
    <scope>NUCLEOTIDE SEQUENCE</scope>
</reference>
<keyword evidence="2" id="KW-0732">Signal</keyword>
<accession>A0A9N7V1L4</accession>
<feature type="compositionally biased region" description="Basic residues" evidence="1">
    <location>
        <begin position="217"/>
        <end position="235"/>
    </location>
</feature>